<keyword evidence="3" id="KW-1185">Reference proteome</keyword>
<evidence type="ECO:0000313" key="3">
    <source>
        <dbReference type="Proteomes" id="UP001189429"/>
    </source>
</evidence>
<evidence type="ECO:0000256" key="1">
    <source>
        <dbReference type="SAM" id="MobiDB-lite"/>
    </source>
</evidence>
<reference evidence="2" key="1">
    <citation type="submission" date="2023-10" db="EMBL/GenBank/DDBJ databases">
        <authorList>
            <person name="Chen Y."/>
            <person name="Shah S."/>
            <person name="Dougan E. K."/>
            <person name="Thang M."/>
            <person name="Chan C."/>
        </authorList>
    </citation>
    <scope>NUCLEOTIDE SEQUENCE [LARGE SCALE GENOMIC DNA]</scope>
</reference>
<sequence>MPTGAGLLSLDWQSCTQTAPHSLQCTEEEGEEKEEEEEEEEGRRRKEESDDTCVCDVHGLWQPHLQILRYTQAFARNIHWMDALPRGGMAIVAPSRVLYIVSFNILRPRTDR</sequence>
<name>A0ABN9XVE1_9DINO</name>
<evidence type="ECO:0000313" key="2">
    <source>
        <dbReference type="EMBL" id="CAK0904043.1"/>
    </source>
</evidence>
<feature type="region of interest" description="Disordered" evidence="1">
    <location>
        <begin position="20"/>
        <end position="50"/>
    </location>
</feature>
<feature type="compositionally biased region" description="Acidic residues" evidence="1">
    <location>
        <begin position="26"/>
        <end position="40"/>
    </location>
</feature>
<protein>
    <submittedName>
        <fullName evidence="2">Uncharacterized protein</fullName>
    </submittedName>
</protein>
<dbReference type="EMBL" id="CAUYUJ010021338">
    <property type="protein sequence ID" value="CAK0904043.1"/>
    <property type="molecule type" value="Genomic_DNA"/>
</dbReference>
<proteinExistence type="predicted"/>
<organism evidence="2 3">
    <name type="scientific">Prorocentrum cordatum</name>
    <dbReference type="NCBI Taxonomy" id="2364126"/>
    <lineage>
        <taxon>Eukaryota</taxon>
        <taxon>Sar</taxon>
        <taxon>Alveolata</taxon>
        <taxon>Dinophyceae</taxon>
        <taxon>Prorocentrales</taxon>
        <taxon>Prorocentraceae</taxon>
        <taxon>Prorocentrum</taxon>
    </lineage>
</organism>
<gene>
    <name evidence="2" type="ORF">PCOR1329_LOCUS80197</name>
</gene>
<dbReference type="Proteomes" id="UP001189429">
    <property type="component" value="Unassembled WGS sequence"/>
</dbReference>
<comment type="caution">
    <text evidence="2">The sequence shown here is derived from an EMBL/GenBank/DDBJ whole genome shotgun (WGS) entry which is preliminary data.</text>
</comment>
<accession>A0ABN9XVE1</accession>